<reference evidence="7" key="1">
    <citation type="submission" date="2021-03" db="EMBL/GenBank/DDBJ databases">
        <title>Antimicrobial resistance genes in bacteria isolated from Japanese honey, and their potential for conferring macrolide and lincosamide resistance in the American foulbrood pathogen Paenibacillus larvae.</title>
        <authorList>
            <person name="Okamoto M."/>
            <person name="Kumagai M."/>
            <person name="Kanamori H."/>
            <person name="Takamatsu D."/>
        </authorList>
    </citation>
    <scope>NUCLEOTIDE SEQUENCE</scope>
    <source>
        <strain evidence="7">J43TS3</strain>
    </source>
</reference>
<evidence type="ECO:0000259" key="6">
    <source>
        <dbReference type="PROSITE" id="PS50937"/>
    </source>
</evidence>
<organism evidence="7 8">
    <name type="scientific">Ornithinibacillus bavariensis</name>
    <dbReference type="NCBI Taxonomy" id="545502"/>
    <lineage>
        <taxon>Bacteria</taxon>
        <taxon>Bacillati</taxon>
        <taxon>Bacillota</taxon>
        <taxon>Bacilli</taxon>
        <taxon>Bacillales</taxon>
        <taxon>Bacillaceae</taxon>
        <taxon>Ornithinibacillus</taxon>
    </lineage>
</organism>
<proteinExistence type="predicted"/>
<dbReference type="InterPro" id="IPR009061">
    <property type="entry name" value="DNA-bd_dom_put_sf"/>
</dbReference>
<dbReference type="PANTHER" id="PTHR30204">
    <property type="entry name" value="REDOX-CYCLING DRUG-SENSING TRANSCRIPTIONAL ACTIVATOR SOXR"/>
    <property type="match status" value="1"/>
</dbReference>
<keyword evidence="1" id="KW-0678">Repressor</keyword>
<name>A0A919XAW3_9BACI</name>
<dbReference type="Gene3D" id="1.10.1660.10">
    <property type="match status" value="1"/>
</dbReference>
<dbReference type="Pfam" id="PF13411">
    <property type="entry name" value="MerR_1"/>
    <property type="match status" value="1"/>
</dbReference>
<accession>A0A919XAW3</accession>
<dbReference type="EMBL" id="BORP01000006">
    <property type="protein sequence ID" value="GIO28259.1"/>
    <property type="molecule type" value="Genomic_DNA"/>
</dbReference>
<evidence type="ECO:0000256" key="2">
    <source>
        <dbReference type="ARBA" id="ARBA00023015"/>
    </source>
</evidence>
<dbReference type="InterPro" id="IPR047057">
    <property type="entry name" value="MerR_fam"/>
</dbReference>
<keyword evidence="5" id="KW-0175">Coiled coil</keyword>
<dbReference type="PROSITE" id="PS50937">
    <property type="entry name" value="HTH_MERR_2"/>
    <property type="match status" value="1"/>
</dbReference>
<keyword evidence="8" id="KW-1185">Reference proteome</keyword>
<comment type="caution">
    <text evidence="7">The sequence shown here is derived from an EMBL/GenBank/DDBJ whole genome shotgun (WGS) entry which is preliminary data.</text>
</comment>
<evidence type="ECO:0000256" key="4">
    <source>
        <dbReference type="ARBA" id="ARBA00023163"/>
    </source>
</evidence>
<dbReference type="Proteomes" id="UP000676917">
    <property type="component" value="Unassembled WGS sequence"/>
</dbReference>
<feature type="coiled-coil region" evidence="5">
    <location>
        <begin position="79"/>
        <end position="113"/>
    </location>
</feature>
<dbReference type="SMART" id="SM00422">
    <property type="entry name" value="HTH_MERR"/>
    <property type="match status" value="1"/>
</dbReference>
<dbReference type="PANTHER" id="PTHR30204:SF69">
    <property type="entry name" value="MERR-FAMILY TRANSCRIPTIONAL REGULATOR"/>
    <property type="match status" value="1"/>
</dbReference>
<keyword evidence="3" id="KW-0238">DNA-binding</keyword>
<dbReference type="InterPro" id="IPR000551">
    <property type="entry name" value="MerR-type_HTH_dom"/>
</dbReference>
<evidence type="ECO:0000256" key="3">
    <source>
        <dbReference type="ARBA" id="ARBA00023125"/>
    </source>
</evidence>
<evidence type="ECO:0000256" key="1">
    <source>
        <dbReference type="ARBA" id="ARBA00022491"/>
    </source>
</evidence>
<dbReference type="GO" id="GO:0003677">
    <property type="term" value="F:DNA binding"/>
    <property type="evidence" value="ECO:0007669"/>
    <property type="project" value="UniProtKB-KW"/>
</dbReference>
<protein>
    <recommendedName>
        <fullName evidence="6">HTH merR-type domain-containing protein</fullName>
    </recommendedName>
</protein>
<dbReference type="RefSeq" id="WP_212921720.1">
    <property type="nucleotide sequence ID" value="NZ_BORP01000006.1"/>
</dbReference>
<dbReference type="AlphaFoldDB" id="A0A919XAW3"/>
<dbReference type="SUPFAM" id="SSF46955">
    <property type="entry name" value="Putative DNA-binding domain"/>
    <property type="match status" value="1"/>
</dbReference>
<evidence type="ECO:0000313" key="7">
    <source>
        <dbReference type="EMBL" id="GIO28259.1"/>
    </source>
</evidence>
<keyword evidence="4" id="KW-0804">Transcription</keyword>
<keyword evidence="2" id="KW-0805">Transcription regulation</keyword>
<sequence>MKIGQFIKEVETTKDTVRHYEALHLLQPAWENTHRIYGQKEVEDFFVIKEMQSFGLSLTDIQALFHLKRQNGCGNPTLIEGVMTKLEDMREKIEEEEKQIQRKKHQLTETMQAIHLLAGDKNANL</sequence>
<feature type="domain" description="HTH merR-type" evidence="6">
    <location>
        <begin position="1"/>
        <end position="67"/>
    </location>
</feature>
<gene>
    <name evidence="7" type="ORF">J43TS3_28700</name>
</gene>
<evidence type="ECO:0000256" key="5">
    <source>
        <dbReference type="SAM" id="Coils"/>
    </source>
</evidence>
<evidence type="ECO:0000313" key="8">
    <source>
        <dbReference type="Proteomes" id="UP000676917"/>
    </source>
</evidence>
<dbReference type="CDD" id="cd00592">
    <property type="entry name" value="HTH_MerR-like"/>
    <property type="match status" value="1"/>
</dbReference>
<dbReference type="GO" id="GO:0003700">
    <property type="term" value="F:DNA-binding transcription factor activity"/>
    <property type="evidence" value="ECO:0007669"/>
    <property type="project" value="InterPro"/>
</dbReference>